<keyword evidence="6" id="KW-1185">Reference proteome</keyword>
<dbReference type="GO" id="GO:0016301">
    <property type="term" value="F:kinase activity"/>
    <property type="evidence" value="ECO:0007669"/>
    <property type="project" value="UniProtKB-KW"/>
</dbReference>
<gene>
    <name evidence="5" type="ORF">ACFPOG_13220</name>
</gene>
<dbReference type="PANTHER" id="PTHR21599:SF0">
    <property type="entry name" value="GLYCERATE KINASE"/>
    <property type="match status" value="1"/>
</dbReference>
<evidence type="ECO:0000256" key="1">
    <source>
        <dbReference type="ARBA" id="ARBA00006284"/>
    </source>
</evidence>
<dbReference type="RefSeq" id="WP_270879626.1">
    <property type="nucleotide sequence ID" value="NZ_JAQFVF010000026.1"/>
</dbReference>
<dbReference type="NCBIfam" id="TIGR00045">
    <property type="entry name" value="glycerate kinase"/>
    <property type="match status" value="1"/>
</dbReference>
<dbReference type="Pfam" id="PF02595">
    <property type="entry name" value="Gly_kinase"/>
    <property type="match status" value="1"/>
</dbReference>
<keyword evidence="3 4" id="KW-0418">Kinase</keyword>
<proteinExistence type="inferred from homology"/>
<evidence type="ECO:0000256" key="2">
    <source>
        <dbReference type="ARBA" id="ARBA00022679"/>
    </source>
</evidence>
<evidence type="ECO:0000313" key="5">
    <source>
        <dbReference type="EMBL" id="MFC5449223.1"/>
    </source>
</evidence>
<dbReference type="SUPFAM" id="SSF110738">
    <property type="entry name" value="Glycerate kinase I"/>
    <property type="match status" value="1"/>
</dbReference>
<protein>
    <submittedName>
        <fullName evidence="5">Glycerate kinase</fullName>
    </submittedName>
</protein>
<dbReference type="PANTHER" id="PTHR21599">
    <property type="entry name" value="GLYCERATE KINASE"/>
    <property type="match status" value="1"/>
</dbReference>
<organism evidence="5 6">
    <name type="scientific">Paenibacillus aestuarii</name>
    <dbReference type="NCBI Taxonomy" id="516965"/>
    <lineage>
        <taxon>Bacteria</taxon>
        <taxon>Bacillati</taxon>
        <taxon>Bacillota</taxon>
        <taxon>Bacilli</taxon>
        <taxon>Bacillales</taxon>
        <taxon>Paenibacillaceae</taxon>
        <taxon>Paenibacillus</taxon>
    </lineage>
</organism>
<evidence type="ECO:0000256" key="4">
    <source>
        <dbReference type="PIRNR" id="PIRNR006078"/>
    </source>
</evidence>
<keyword evidence="2 4" id="KW-0808">Transferase</keyword>
<dbReference type="Gene3D" id="3.40.50.10350">
    <property type="entry name" value="Glycerate kinase, domain 1"/>
    <property type="match status" value="1"/>
</dbReference>
<dbReference type="PIRSF" id="PIRSF006078">
    <property type="entry name" value="GlxK"/>
    <property type="match status" value="1"/>
</dbReference>
<reference evidence="6" key="1">
    <citation type="journal article" date="2019" name="Int. J. Syst. Evol. Microbiol.">
        <title>The Global Catalogue of Microorganisms (GCM) 10K type strain sequencing project: providing services to taxonomists for standard genome sequencing and annotation.</title>
        <authorList>
            <consortium name="The Broad Institute Genomics Platform"/>
            <consortium name="The Broad Institute Genome Sequencing Center for Infectious Disease"/>
            <person name="Wu L."/>
            <person name="Ma J."/>
        </authorList>
    </citation>
    <scope>NUCLEOTIDE SEQUENCE [LARGE SCALE GENOMIC DNA]</scope>
    <source>
        <strain evidence="6">KACC 11904</strain>
    </source>
</reference>
<comment type="similarity">
    <text evidence="1 4">Belongs to the glycerate kinase type-1 family.</text>
</comment>
<comment type="caution">
    <text evidence="5">The sequence shown here is derived from an EMBL/GenBank/DDBJ whole genome shotgun (WGS) entry which is preliminary data.</text>
</comment>
<sequence>MRILVAPDSYKGCRTASQVAALMKKGIESGYPEAIVETVPLADGGEGTLDTLVDATGGKVMEVEVTGPNMARVASKYGVLGDQQTAVIEVAQAAGLTLVPQSARNPLQATTLGVGELLIAALDEGYRQFIIGLGGSATNDGGLGMLQALGGVFADENGQQVLSIALSLASIRSVDLTGVDPRIKESQITVACDVDNPLCGPRGASAVFGPQKGASLEQVEVLDASLHAYASLIEHHTGRSAQSIPGAGAAGGLGFAFLMLGAELVPGAKIMAEASGLERKLRVADWVITGEGRSDSQTMYGKLPVYVAQQAKELGVKAILISGGLGQGYEDLYAYFVSCHSIVSGPMSLESAMEHAEVLLMRTSENVARLIQAASGNRREAECL</sequence>
<name>A0ABW0K730_9BACL</name>
<dbReference type="InterPro" id="IPR036129">
    <property type="entry name" value="Glycerate_kinase_sf"/>
</dbReference>
<dbReference type="InterPro" id="IPR004381">
    <property type="entry name" value="Glycerate_kinase"/>
</dbReference>
<evidence type="ECO:0000256" key="3">
    <source>
        <dbReference type="ARBA" id="ARBA00022777"/>
    </source>
</evidence>
<accession>A0ABW0K730</accession>
<dbReference type="EMBL" id="JBHSMJ010000018">
    <property type="protein sequence ID" value="MFC5449223.1"/>
    <property type="molecule type" value="Genomic_DNA"/>
</dbReference>
<dbReference type="InterPro" id="IPR018193">
    <property type="entry name" value="Glyc_kinase_flavodox-like_fold"/>
</dbReference>
<dbReference type="Gene3D" id="3.90.1510.10">
    <property type="entry name" value="Glycerate kinase, domain 2"/>
    <property type="match status" value="1"/>
</dbReference>
<dbReference type="InterPro" id="IPR018197">
    <property type="entry name" value="Glycerate_kinase_RE-like"/>
</dbReference>
<evidence type="ECO:0000313" key="6">
    <source>
        <dbReference type="Proteomes" id="UP001596044"/>
    </source>
</evidence>
<dbReference type="Proteomes" id="UP001596044">
    <property type="component" value="Unassembled WGS sequence"/>
</dbReference>